<organism evidence="6 7">
    <name type="scientific">Segatella oulorum</name>
    <dbReference type="NCBI Taxonomy" id="28136"/>
    <lineage>
        <taxon>Bacteria</taxon>
        <taxon>Pseudomonadati</taxon>
        <taxon>Bacteroidota</taxon>
        <taxon>Bacteroidia</taxon>
        <taxon>Bacteroidales</taxon>
        <taxon>Prevotellaceae</taxon>
        <taxon>Segatella</taxon>
    </lineage>
</organism>
<evidence type="ECO:0000256" key="2">
    <source>
        <dbReference type="ARBA" id="ARBA00023015"/>
    </source>
</evidence>
<dbReference type="InterPro" id="IPR000847">
    <property type="entry name" value="LysR_HTH_N"/>
</dbReference>
<dbReference type="Pfam" id="PF03466">
    <property type="entry name" value="LysR_substrate"/>
    <property type="match status" value="1"/>
</dbReference>
<evidence type="ECO:0000256" key="4">
    <source>
        <dbReference type="ARBA" id="ARBA00023163"/>
    </source>
</evidence>
<dbReference type="Pfam" id="PF00126">
    <property type="entry name" value="HTH_1"/>
    <property type="match status" value="1"/>
</dbReference>
<dbReference type="eggNOG" id="COG0583">
    <property type="taxonomic scope" value="Bacteria"/>
</dbReference>
<dbReference type="Gene3D" id="1.10.10.10">
    <property type="entry name" value="Winged helix-like DNA-binding domain superfamily/Winged helix DNA-binding domain"/>
    <property type="match status" value="1"/>
</dbReference>
<dbReference type="AlphaFoldDB" id="A0A1T4QA71"/>
<dbReference type="CDD" id="cd08411">
    <property type="entry name" value="PBP2_OxyR"/>
    <property type="match status" value="1"/>
</dbReference>
<evidence type="ECO:0000259" key="5">
    <source>
        <dbReference type="PROSITE" id="PS50931"/>
    </source>
</evidence>
<reference evidence="6 7" key="1">
    <citation type="submission" date="2017-02" db="EMBL/GenBank/DDBJ databases">
        <authorList>
            <person name="Peterson S.W."/>
        </authorList>
    </citation>
    <scope>NUCLEOTIDE SEQUENCE [LARGE SCALE GENOMIC DNA]</scope>
    <source>
        <strain evidence="6 7">ATCC 43324</strain>
    </source>
</reference>
<evidence type="ECO:0000256" key="1">
    <source>
        <dbReference type="ARBA" id="ARBA00009437"/>
    </source>
</evidence>
<dbReference type="GO" id="GO:0003700">
    <property type="term" value="F:DNA-binding transcription factor activity"/>
    <property type="evidence" value="ECO:0007669"/>
    <property type="project" value="InterPro"/>
</dbReference>
<dbReference type="SUPFAM" id="SSF53850">
    <property type="entry name" value="Periplasmic binding protein-like II"/>
    <property type="match status" value="1"/>
</dbReference>
<evidence type="ECO:0000313" key="7">
    <source>
        <dbReference type="Proteomes" id="UP000190065"/>
    </source>
</evidence>
<dbReference type="InterPro" id="IPR050950">
    <property type="entry name" value="HTH-type_LysR_regulators"/>
</dbReference>
<keyword evidence="3" id="KW-0238">DNA-binding</keyword>
<dbReference type="RefSeq" id="WP_025071095.1">
    <property type="nucleotide sequence ID" value="NZ_FUXK01000020.1"/>
</dbReference>
<sequence>MTLQQLEYIMAVYRQQHFAKAAESCKVTQPTLSSMIQKLEDELGVKIFNRKQQPITPTEIGQRIIDQSWKILKEAKQLKEIVEEEKYSLMGTFRIGILPTIAPYLIPRFFPQLMQKHPEMDVRISEMKTHEIKEALEKGSIDVGILAELDGMRDEFELTHLFFEQFFGYVAESDPLAQHHVIRTADLKGEYLWMLDEGHCFRDQLVKFCQLKEAKESQKAYSLGSIETFMRMVESGKGVTFIPELAVLQLSEEQKKLVRPFAIPIPVREIAMINTKDFVRRNLRSLIATEIQQSVPKDMLKLKQVQQRI</sequence>
<evidence type="ECO:0000256" key="3">
    <source>
        <dbReference type="ARBA" id="ARBA00023125"/>
    </source>
</evidence>
<dbReference type="GO" id="GO:0003677">
    <property type="term" value="F:DNA binding"/>
    <property type="evidence" value="ECO:0007669"/>
    <property type="project" value="UniProtKB-KW"/>
</dbReference>
<dbReference type="Gene3D" id="3.40.190.10">
    <property type="entry name" value="Periplasmic binding protein-like II"/>
    <property type="match status" value="2"/>
</dbReference>
<dbReference type="InterPro" id="IPR036388">
    <property type="entry name" value="WH-like_DNA-bd_sf"/>
</dbReference>
<accession>A0A1T4QA71</accession>
<name>A0A1T4QA71_9BACT</name>
<keyword evidence="2" id="KW-0805">Transcription regulation</keyword>
<dbReference type="PRINTS" id="PR00039">
    <property type="entry name" value="HTHLYSR"/>
</dbReference>
<dbReference type="GO" id="GO:0005829">
    <property type="term" value="C:cytosol"/>
    <property type="evidence" value="ECO:0007669"/>
    <property type="project" value="TreeGrafter"/>
</dbReference>
<gene>
    <name evidence="6" type="ORF">SAMN02745202_01757</name>
</gene>
<dbReference type="SUPFAM" id="SSF46785">
    <property type="entry name" value="Winged helix' DNA-binding domain"/>
    <property type="match status" value="1"/>
</dbReference>
<evidence type="ECO:0000313" key="6">
    <source>
        <dbReference type="EMBL" id="SKA00639.1"/>
    </source>
</evidence>
<dbReference type="EMBL" id="FUXK01000020">
    <property type="protein sequence ID" value="SKA00639.1"/>
    <property type="molecule type" value="Genomic_DNA"/>
</dbReference>
<keyword evidence="4" id="KW-0804">Transcription</keyword>
<dbReference type="InterPro" id="IPR005119">
    <property type="entry name" value="LysR_subst-bd"/>
</dbReference>
<protein>
    <submittedName>
        <fullName evidence="6">LysR family transcriptional regulator, hydrogen peroxide-inducible genes activator</fullName>
    </submittedName>
</protein>
<dbReference type="PANTHER" id="PTHR30419">
    <property type="entry name" value="HTH-TYPE TRANSCRIPTIONAL REGULATOR YBHD"/>
    <property type="match status" value="1"/>
</dbReference>
<dbReference type="PANTHER" id="PTHR30419:SF29">
    <property type="entry name" value="LYSR-FAMILY TRANSCRIPTIONAL REGULATOR"/>
    <property type="match status" value="1"/>
</dbReference>
<proteinExistence type="inferred from homology"/>
<dbReference type="InterPro" id="IPR036390">
    <property type="entry name" value="WH_DNA-bd_sf"/>
</dbReference>
<dbReference type="PROSITE" id="PS50931">
    <property type="entry name" value="HTH_LYSR"/>
    <property type="match status" value="1"/>
</dbReference>
<comment type="similarity">
    <text evidence="1">Belongs to the LysR transcriptional regulatory family.</text>
</comment>
<dbReference type="FunFam" id="1.10.10.10:FF:000001">
    <property type="entry name" value="LysR family transcriptional regulator"/>
    <property type="match status" value="1"/>
</dbReference>
<feature type="domain" description="HTH lysR-type" evidence="5">
    <location>
        <begin position="1"/>
        <end position="58"/>
    </location>
</feature>
<dbReference type="Proteomes" id="UP000190065">
    <property type="component" value="Unassembled WGS sequence"/>
</dbReference>
<dbReference type="STRING" id="28136.SAMN02745202_01757"/>